<keyword evidence="2" id="KW-0472">Membrane</keyword>
<comment type="caution">
    <text evidence="6">The sequence shown here is derived from an EMBL/GenBank/DDBJ whole genome shotgun (WGS) entry which is preliminary data.</text>
</comment>
<keyword evidence="1" id="KW-0962">Peroxisome biogenesis</keyword>
<gene>
    <name evidence="6" type="ORF">QBC46DRAFT_336282</name>
</gene>
<evidence type="ECO:0000256" key="1">
    <source>
        <dbReference type="ARBA" id="ARBA00022593"/>
    </source>
</evidence>
<evidence type="ECO:0000313" key="6">
    <source>
        <dbReference type="EMBL" id="KAK3945516.1"/>
    </source>
</evidence>
<protein>
    <submittedName>
        <fullName evidence="6">Peroxisomal biogenesis factor 11-domain-containing protein</fullName>
    </submittedName>
</protein>
<evidence type="ECO:0000256" key="2">
    <source>
        <dbReference type="ARBA" id="ARBA00023136"/>
    </source>
</evidence>
<proteinExistence type="predicted"/>
<organism evidence="6 7">
    <name type="scientific">Diplogelasinospora grovesii</name>
    <dbReference type="NCBI Taxonomy" id="303347"/>
    <lineage>
        <taxon>Eukaryota</taxon>
        <taxon>Fungi</taxon>
        <taxon>Dikarya</taxon>
        <taxon>Ascomycota</taxon>
        <taxon>Pezizomycotina</taxon>
        <taxon>Sordariomycetes</taxon>
        <taxon>Sordariomycetidae</taxon>
        <taxon>Sordariales</taxon>
        <taxon>Diplogelasinosporaceae</taxon>
        <taxon>Diplogelasinospora</taxon>
    </lineage>
</organism>
<name>A0AAN6SA73_9PEZI</name>
<evidence type="ECO:0000256" key="4">
    <source>
        <dbReference type="ARBA" id="ARBA00046271"/>
    </source>
</evidence>
<dbReference type="EMBL" id="MU853754">
    <property type="protein sequence ID" value="KAK3945516.1"/>
    <property type="molecule type" value="Genomic_DNA"/>
</dbReference>
<keyword evidence="3" id="KW-0576">Peroxisome</keyword>
<dbReference type="Proteomes" id="UP001303473">
    <property type="component" value="Unassembled WGS sequence"/>
</dbReference>
<dbReference type="AlphaFoldDB" id="A0AAN6SA73"/>
<reference evidence="7" key="1">
    <citation type="journal article" date="2023" name="Mol. Phylogenet. Evol.">
        <title>Genome-scale phylogeny and comparative genomics of the fungal order Sordariales.</title>
        <authorList>
            <person name="Hensen N."/>
            <person name="Bonometti L."/>
            <person name="Westerberg I."/>
            <person name="Brannstrom I.O."/>
            <person name="Guillou S."/>
            <person name="Cros-Aarteil S."/>
            <person name="Calhoun S."/>
            <person name="Haridas S."/>
            <person name="Kuo A."/>
            <person name="Mondo S."/>
            <person name="Pangilinan J."/>
            <person name="Riley R."/>
            <person name="LaButti K."/>
            <person name="Andreopoulos B."/>
            <person name="Lipzen A."/>
            <person name="Chen C."/>
            <person name="Yan M."/>
            <person name="Daum C."/>
            <person name="Ng V."/>
            <person name="Clum A."/>
            <person name="Steindorff A."/>
            <person name="Ohm R.A."/>
            <person name="Martin F."/>
            <person name="Silar P."/>
            <person name="Natvig D.O."/>
            <person name="Lalanne C."/>
            <person name="Gautier V."/>
            <person name="Ament-Velasquez S.L."/>
            <person name="Kruys A."/>
            <person name="Hutchinson M.I."/>
            <person name="Powell A.J."/>
            <person name="Barry K."/>
            <person name="Miller A.N."/>
            <person name="Grigoriev I.V."/>
            <person name="Debuchy R."/>
            <person name="Gladieux P."/>
            <person name="Hiltunen Thoren M."/>
            <person name="Johannesson H."/>
        </authorList>
    </citation>
    <scope>NUCLEOTIDE SEQUENCE [LARGE SCALE GENOMIC DNA]</scope>
    <source>
        <strain evidence="7">CBS 340.73</strain>
    </source>
</reference>
<dbReference type="InterPro" id="IPR008733">
    <property type="entry name" value="PEX11"/>
</dbReference>
<accession>A0AAN6SA73</accession>
<feature type="compositionally biased region" description="Low complexity" evidence="5">
    <location>
        <begin position="224"/>
        <end position="238"/>
    </location>
</feature>
<sequence length="340" mass="38500">MAGYSTLEQFIKFSTDASGLERTFRLFQAVCMIISSSAAARSILLSFIHLVPLLSQYLLYRYLWGSPPVFSDPLTEAALYASARDLRSSFNLGRRFFRVFRFIEAFHSAFSLSTAPTPPLLHQRSSSLGVSVRSWIVWLDVGAKSFLGMYLLLETMTFPGALGQTGCFGLWSVETERVMNIEGQRFWFFSLVCAAVRGALKLGEHAVYRMEEDKEKVMKKWRIQQRQNQQEQGTQQTADEQEKTGEKGGKQGDETEKQRQERIDEMARFGPFWELQVGTRAIGIMRRLAADTLDLVLPGQIIGWVPVGPTTVGICMLMTTCLTGKEVWDRCGMELAQRKE</sequence>
<feature type="region of interest" description="Disordered" evidence="5">
    <location>
        <begin position="219"/>
        <end position="259"/>
    </location>
</feature>
<dbReference type="PANTHER" id="PTHR12652">
    <property type="entry name" value="PEROXISOMAL BIOGENESIS FACTOR 11"/>
    <property type="match status" value="1"/>
</dbReference>
<dbReference type="GO" id="GO:0005778">
    <property type="term" value="C:peroxisomal membrane"/>
    <property type="evidence" value="ECO:0007669"/>
    <property type="project" value="UniProtKB-SubCell"/>
</dbReference>
<dbReference type="GO" id="GO:0016559">
    <property type="term" value="P:peroxisome fission"/>
    <property type="evidence" value="ECO:0007669"/>
    <property type="project" value="InterPro"/>
</dbReference>
<dbReference type="PANTHER" id="PTHR12652:SF23">
    <property type="entry name" value="MICROBODY (PEROXISOME) PROLIFERATION PROTEIN PEROXIN 11B (EUROFUNG)"/>
    <property type="match status" value="1"/>
</dbReference>
<evidence type="ECO:0000256" key="5">
    <source>
        <dbReference type="SAM" id="MobiDB-lite"/>
    </source>
</evidence>
<feature type="compositionally biased region" description="Basic and acidic residues" evidence="5">
    <location>
        <begin position="240"/>
        <end position="259"/>
    </location>
</feature>
<comment type="subcellular location">
    <subcellularLocation>
        <location evidence="4">Peroxisome membrane</location>
    </subcellularLocation>
</comment>
<keyword evidence="7" id="KW-1185">Reference proteome</keyword>
<dbReference type="Pfam" id="PF05648">
    <property type="entry name" value="PEX11"/>
    <property type="match status" value="1"/>
</dbReference>
<evidence type="ECO:0000256" key="3">
    <source>
        <dbReference type="ARBA" id="ARBA00023140"/>
    </source>
</evidence>
<evidence type="ECO:0000313" key="7">
    <source>
        <dbReference type="Proteomes" id="UP001303473"/>
    </source>
</evidence>